<dbReference type="KEGG" id="pej:FYC62_03155"/>
<name>A0A5C0VDM9_9SPHI</name>
<dbReference type="Proteomes" id="UP000323653">
    <property type="component" value="Chromosome"/>
</dbReference>
<evidence type="ECO:0008006" key="3">
    <source>
        <dbReference type="Google" id="ProtNLM"/>
    </source>
</evidence>
<gene>
    <name evidence="1" type="ORF">FYC62_03155</name>
</gene>
<keyword evidence="2" id="KW-1185">Reference proteome</keyword>
<proteinExistence type="predicted"/>
<evidence type="ECO:0000313" key="1">
    <source>
        <dbReference type="EMBL" id="QEK50778.1"/>
    </source>
</evidence>
<dbReference type="RefSeq" id="WP_149073883.1">
    <property type="nucleotide sequence ID" value="NZ_CP043329.1"/>
</dbReference>
<dbReference type="AlphaFoldDB" id="A0A5C0VDM9"/>
<dbReference type="EMBL" id="CP043329">
    <property type="protein sequence ID" value="QEK50778.1"/>
    <property type="molecule type" value="Genomic_DNA"/>
</dbReference>
<sequence length="233" mass="27123">MICNRSNENPIGNTTIPIKPLIDSVLNFIDTHLPLFPNALKNNGINSENEVEKLLNQYLIDFFNGHSHNFSPYLQCKFLFRKDDENKGTNYKPDIGVTIWNNQLQNFQKQSFFQIECKRLPIPNVSSTRSEKEYVIGIVENTGGIERFKNKKHGEHLEESSLIGFIQDGTINDWHIKINEWVKIEVDNKSTHWTKDDYLTTVSSSIILNRYSSLCQREDLKEITIHHFLINIQ</sequence>
<accession>A0A5C0VDM9</accession>
<evidence type="ECO:0000313" key="2">
    <source>
        <dbReference type="Proteomes" id="UP000323653"/>
    </source>
</evidence>
<reference evidence="1 2" key="1">
    <citation type="submission" date="2019-08" db="EMBL/GenBank/DDBJ databases">
        <title>Pedobacter sp. nov., isolated from Han river, South Korea.</title>
        <authorList>
            <person name="Lee D.-H."/>
            <person name="Kim Y.-S."/>
            <person name="Hwang E.-M."/>
            <person name="Le Tran T.C."/>
            <person name="Cha C.-J."/>
        </authorList>
    </citation>
    <scope>NUCLEOTIDE SEQUENCE [LARGE SCALE GENOMIC DNA]</scope>
    <source>
        <strain evidence="1 2">CJ43</strain>
    </source>
</reference>
<protein>
    <recommendedName>
        <fullName evidence="3">Restriction endonuclease</fullName>
    </recommendedName>
</protein>
<organism evidence="1 2">
    <name type="scientific">Pedobacter aquae</name>
    <dbReference type="NCBI Taxonomy" id="2605747"/>
    <lineage>
        <taxon>Bacteria</taxon>
        <taxon>Pseudomonadati</taxon>
        <taxon>Bacteroidota</taxon>
        <taxon>Sphingobacteriia</taxon>
        <taxon>Sphingobacteriales</taxon>
        <taxon>Sphingobacteriaceae</taxon>
        <taxon>Pedobacter</taxon>
    </lineage>
</organism>